<keyword evidence="2" id="KW-1185">Reference proteome</keyword>
<reference evidence="1" key="1">
    <citation type="submission" date="2023-03" db="EMBL/GenBank/DDBJ databases">
        <title>Massive genome expansion in bonnet fungi (Mycena s.s.) driven by repeated elements and novel gene families across ecological guilds.</title>
        <authorList>
            <consortium name="Lawrence Berkeley National Laboratory"/>
            <person name="Harder C.B."/>
            <person name="Miyauchi S."/>
            <person name="Viragh M."/>
            <person name="Kuo A."/>
            <person name="Thoen E."/>
            <person name="Andreopoulos B."/>
            <person name="Lu D."/>
            <person name="Skrede I."/>
            <person name="Drula E."/>
            <person name="Henrissat B."/>
            <person name="Morin E."/>
            <person name="Kohler A."/>
            <person name="Barry K."/>
            <person name="LaButti K."/>
            <person name="Morin E."/>
            <person name="Salamov A."/>
            <person name="Lipzen A."/>
            <person name="Mereny Z."/>
            <person name="Hegedus B."/>
            <person name="Baldrian P."/>
            <person name="Stursova M."/>
            <person name="Weitz H."/>
            <person name="Taylor A."/>
            <person name="Grigoriev I.V."/>
            <person name="Nagy L.G."/>
            <person name="Martin F."/>
            <person name="Kauserud H."/>
        </authorList>
    </citation>
    <scope>NUCLEOTIDE SEQUENCE</scope>
    <source>
        <strain evidence="1">CBHHK067</strain>
    </source>
</reference>
<evidence type="ECO:0000313" key="1">
    <source>
        <dbReference type="EMBL" id="KAJ7683662.1"/>
    </source>
</evidence>
<dbReference type="Proteomes" id="UP001221757">
    <property type="component" value="Unassembled WGS sequence"/>
</dbReference>
<comment type="caution">
    <text evidence="1">The sequence shown here is derived from an EMBL/GenBank/DDBJ whole genome shotgun (WGS) entry which is preliminary data.</text>
</comment>
<accession>A0AAD7D9M2</accession>
<dbReference type="AlphaFoldDB" id="A0AAD7D9M2"/>
<name>A0AAD7D9M2_MYCRO</name>
<sequence>MMGYISPAELFLWVFRNGATADYNVRFQDRRRHRSPLIGPGHRNSGSLQLLLKESADQRCHRSNVQNELMRLVVGEDEGPPAQLHLFECDPDNISSSSSENGTEFANRRSSSNERRIGIAISSMNSTHPPWRAECPILWIFRMDCTSPWHLDGHIADDDDFHRPFGGNVNDRLFMEFGSSLVVAGVLPIPHRFCTSLVEVMLFAGRKTWRPHQRAYLGRKGPENLVVTPGAGGLLREAAQMDEILTRHMDGIEEPLTMPSFVPSYHLWFKFISKTYRQARIGLQSLQNPDDNPNLDCPLHVSIWQILWFILNVRSVDAWGCRSHWAAVSNVGKRKFSEQRKKLVSFFGLGPSRAKKFCQRLTKDFSNLNWPQNCGFSCLD</sequence>
<organism evidence="1 2">
    <name type="scientific">Mycena rosella</name>
    <name type="common">Pink bonnet</name>
    <name type="synonym">Agaricus rosellus</name>
    <dbReference type="NCBI Taxonomy" id="1033263"/>
    <lineage>
        <taxon>Eukaryota</taxon>
        <taxon>Fungi</taxon>
        <taxon>Dikarya</taxon>
        <taxon>Basidiomycota</taxon>
        <taxon>Agaricomycotina</taxon>
        <taxon>Agaricomycetes</taxon>
        <taxon>Agaricomycetidae</taxon>
        <taxon>Agaricales</taxon>
        <taxon>Marasmiineae</taxon>
        <taxon>Mycenaceae</taxon>
        <taxon>Mycena</taxon>
    </lineage>
</organism>
<proteinExistence type="predicted"/>
<gene>
    <name evidence="1" type="ORF">B0H17DRAFT_1137589</name>
</gene>
<dbReference type="EMBL" id="JARKIE010000106">
    <property type="protein sequence ID" value="KAJ7683662.1"/>
    <property type="molecule type" value="Genomic_DNA"/>
</dbReference>
<protein>
    <submittedName>
        <fullName evidence="1">Uncharacterized protein</fullName>
    </submittedName>
</protein>
<evidence type="ECO:0000313" key="2">
    <source>
        <dbReference type="Proteomes" id="UP001221757"/>
    </source>
</evidence>